<name>A0AAU8N0Z8_9ACTO</name>
<proteinExistence type="predicted"/>
<feature type="domain" description="Flavodoxin-like" evidence="2">
    <location>
        <begin position="3"/>
        <end position="158"/>
    </location>
</feature>
<protein>
    <submittedName>
        <fullName evidence="3">Flavodoxin</fullName>
    </submittedName>
</protein>
<dbReference type="Gene3D" id="3.40.50.360">
    <property type="match status" value="1"/>
</dbReference>
<dbReference type="PROSITE" id="PS50902">
    <property type="entry name" value="FLAVODOXIN_LIKE"/>
    <property type="match status" value="1"/>
</dbReference>
<dbReference type="RefSeq" id="WP_366179996.1">
    <property type="nucleotide sequence ID" value="NZ_CP159989.1"/>
</dbReference>
<dbReference type="EMBL" id="CP159989">
    <property type="protein sequence ID" value="XCP81740.1"/>
    <property type="molecule type" value="Genomic_DNA"/>
</dbReference>
<dbReference type="GO" id="GO:0010181">
    <property type="term" value="F:FMN binding"/>
    <property type="evidence" value="ECO:0007669"/>
    <property type="project" value="InterPro"/>
</dbReference>
<accession>A0AAU8N0Z8</accession>
<dbReference type="InterPro" id="IPR008254">
    <property type="entry name" value="Flavodoxin/NO_synth"/>
</dbReference>
<reference evidence="3" key="1">
    <citation type="submission" date="2024-05" db="EMBL/GenBank/DDBJ databases">
        <title>Draft genome assemblies of 36 bacteria isolated from hibernating arctic ground squirrels.</title>
        <authorList>
            <person name="McKee H."/>
            <person name="Mullen L."/>
            <person name="Drown D.M."/>
            <person name="Duddleston K.N."/>
        </authorList>
    </citation>
    <scope>NUCLEOTIDE SEQUENCE</scope>
    <source>
        <strain evidence="3">AR004</strain>
    </source>
</reference>
<feature type="compositionally biased region" description="Basic and acidic residues" evidence="1">
    <location>
        <begin position="158"/>
        <end position="167"/>
    </location>
</feature>
<dbReference type="AlphaFoldDB" id="A0AAU8N0Z8"/>
<sequence length="174" mass="17821">MRAVIVVESCFGATLAAAEEIARGLRDSGMSAAVLAPREATPEAIGRAGLLVLGAPTHNRGLPTPGSRATAVKRGGRAEDPGLREWLTDARLPASARIAAFDTVTGPGWINGSAAKRIARLSRHRGAAIRSFLVEAGDSGALAGGQAGKARAWGAELASDREHRPGESGDAVPE</sequence>
<feature type="region of interest" description="Disordered" evidence="1">
    <location>
        <begin position="142"/>
        <end position="174"/>
    </location>
</feature>
<organism evidence="3">
    <name type="scientific">Actinomyces timonensis</name>
    <dbReference type="NCBI Taxonomy" id="1288391"/>
    <lineage>
        <taxon>Bacteria</taxon>
        <taxon>Bacillati</taxon>
        <taxon>Actinomycetota</taxon>
        <taxon>Actinomycetes</taxon>
        <taxon>Actinomycetales</taxon>
        <taxon>Actinomycetaceae</taxon>
        <taxon>Actinomyces</taxon>
    </lineage>
</organism>
<feature type="region of interest" description="Disordered" evidence="1">
    <location>
        <begin position="56"/>
        <end position="77"/>
    </location>
</feature>
<dbReference type="SUPFAM" id="SSF52218">
    <property type="entry name" value="Flavoproteins"/>
    <property type="match status" value="1"/>
</dbReference>
<dbReference type="InterPro" id="IPR029039">
    <property type="entry name" value="Flavoprotein-like_sf"/>
</dbReference>
<evidence type="ECO:0000259" key="2">
    <source>
        <dbReference type="PROSITE" id="PS50902"/>
    </source>
</evidence>
<evidence type="ECO:0000256" key="1">
    <source>
        <dbReference type="SAM" id="MobiDB-lite"/>
    </source>
</evidence>
<gene>
    <name evidence="3" type="ORF">ABXS69_06920</name>
</gene>
<evidence type="ECO:0000313" key="3">
    <source>
        <dbReference type="EMBL" id="XCP81740.1"/>
    </source>
</evidence>